<evidence type="ECO:0000256" key="6">
    <source>
        <dbReference type="SAM" id="SignalP"/>
    </source>
</evidence>
<evidence type="ECO:0000313" key="10">
    <source>
        <dbReference type="Proteomes" id="UP001597131"/>
    </source>
</evidence>
<dbReference type="InterPro" id="IPR019800">
    <property type="entry name" value="Glyco_hydro_3_AS"/>
</dbReference>
<name>A0ABW3NV17_9FLAO</name>
<gene>
    <name evidence="9" type="ORF">ACFQ3Q_09325</name>
</gene>
<sequence>MKLRAAPTSLFLLLAFFTLNLSAQVGPLTTPDFSAQQKWVDSLYSEMTPKERIGQLLMLSVESGGPERYIDSVRKNIRENHIGGVIFSRGTPKKQAILTNEFQEITEVPLLIGMDAEWGLAMRLDSTFALPWNMSLGAIQDEYLIEKAGAAISRHAKRLGVHINFAPVVDINTNPENPIIGNRSFGETKQNVTNKSIAFLKGMQREGIIAVAKHFPGHGDTDSDSHKTLPSVSFSGSRIKNIELYPYRELIARDISGVMAAHLNVPAFTKEKDLPSSLSKPVITDLLKKDLGFKGLVFTDALNMKGASNHLNSGDLEVEAFLAGNDVLLMPEDVPAAVEKLNEAYQENLITEERLEASVKKILAAKYKAGLYNLKPVDTSFLYKELNTVKDSVLFEELTENAITLVKNNSGLLPIKDLDEQKIAYVNFGDAEGSPFLNQLRKYAKVDWVRSSNLDSLLNKLEDYTKVIIGFHKPDRSPWSSYKFSENELTWIQAIARSNETILSVFTRPYALLDLKTTSQFEGILLGYQNNRVAQQKTAQVIFGGIEAKGKLSVSLGNQFPAGTGYFTPATRLAYGSPESVGLNSYKLRKIDTILREAIDGKMAPGVQMLVARKGKVVFQRNVGYHTYEEKTPVTDTSVYDLASVTKILATLPLVMQQVEEGVIDFDTNLGELIPSLKNSNKEHIRLQDMLMHYARFKSWIPFYVPTIDPVTKKPSRLYYKDSATSEFSTKVADEMYIRNDMQDTIVSIIRDSELEEQLEYRYSDLPFYLLKYYLENYYDSTLHKLTQEEFYKPLGSYHTGYLPIERFSPEQIVPTEIDKLWRRQKVQGYVHDQGAAMQGGIGGHAGLFSNANDVAKIMQMYLNGGSYGGDEFFKPETISKFNTCYYCEEDVRRGVGFDKPQLEKVGPTCGCVSMASFGHSGFTGTLVWADPVEEIVYVFLSNRTFPDSTNRKLIREDIRSRIQEVIYESIDF</sequence>
<keyword evidence="5" id="KW-0326">Glycosidase</keyword>
<dbReference type="InterPro" id="IPR036881">
    <property type="entry name" value="Glyco_hydro_3_C_sf"/>
</dbReference>
<feature type="signal peptide" evidence="6">
    <location>
        <begin position="1"/>
        <end position="23"/>
    </location>
</feature>
<dbReference type="InterPro" id="IPR036962">
    <property type="entry name" value="Glyco_hydro_3_N_sf"/>
</dbReference>
<dbReference type="Gene3D" id="3.40.710.10">
    <property type="entry name" value="DD-peptidase/beta-lactamase superfamily"/>
    <property type="match status" value="1"/>
</dbReference>
<dbReference type="SUPFAM" id="SSF51445">
    <property type="entry name" value="(Trans)glycosidases"/>
    <property type="match status" value="1"/>
</dbReference>
<protein>
    <recommendedName>
        <fullName evidence="3">beta-N-acetylhexosaminidase</fullName>
        <ecNumber evidence="3">3.2.1.52</ecNumber>
    </recommendedName>
</protein>
<accession>A0ABW3NV17</accession>
<evidence type="ECO:0000259" key="7">
    <source>
        <dbReference type="Pfam" id="PF00144"/>
    </source>
</evidence>
<feature type="domain" description="Beta-lactamase-related" evidence="7">
    <location>
        <begin position="596"/>
        <end position="952"/>
    </location>
</feature>
<dbReference type="SUPFAM" id="SSF52279">
    <property type="entry name" value="Beta-D-glucan exohydrolase, C-terminal domain"/>
    <property type="match status" value="1"/>
</dbReference>
<feature type="chain" id="PRO_5045457978" description="beta-N-acetylhexosaminidase" evidence="6">
    <location>
        <begin position="24"/>
        <end position="973"/>
    </location>
</feature>
<feature type="domain" description="Glycoside hydrolase family 3 N-terminal" evidence="8">
    <location>
        <begin position="50"/>
        <end position="364"/>
    </location>
</feature>
<comment type="caution">
    <text evidence="9">The sequence shown here is derived from an EMBL/GenBank/DDBJ whole genome shotgun (WGS) entry which is preliminary data.</text>
</comment>
<evidence type="ECO:0000313" key="9">
    <source>
        <dbReference type="EMBL" id="MFD1095949.1"/>
    </source>
</evidence>
<dbReference type="PANTHER" id="PTHR30480:SF13">
    <property type="entry name" value="BETA-HEXOSAMINIDASE"/>
    <property type="match status" value="1"/>
</dbReference>
<dbReference type="SUPFAM" id="SSF56601">
    <property type="entry name" value="beta-lactamase/transpeptidase-like"/>
    <property type="match status" value="1"/>
</dbReference>
<dbReference type="Gene3D" id="3.20.20.300">
    <property type="entry name" value="Glycoside hydrolase, family 3, N-terminal domain"/>
    <property type="match status" value="1"/>
</dbReference>
<dbReference type="Pfam" id="PF00933">
    <property type="entry name" value="Glyco_hydro_3"/>
    <property type="match status" value="1"/>
</dbReference>
<proteinExistence type="inferred from homology"/>
<dbReference type="Gene3D" id="3.40.50.1700">
    <property type="entry name" value="Glycoside hydrolase family 3 C-terminal domain"/>
    <property type="match status" value="1"/>
</dbReference>
<dbReference type="InterPro" id="IPR012338">
    <property type="entry name" value="Beta-lactam/transpept-like"/>
</dbReference>
<evidence type="ECO:0000256" key="2">
    <source>
        <dbReference type="ARBA" id="ARBA00005336"/>
    </source>
</evidence>
<dbReference type="Pfam" id="PF00144">
    <property type="entry name" value="Beta-lactamase"/>
    <property type="match status" value="1"/>
</dbReference>
<dbReference type="InterPro" id="IPR050226">
    <property type="entry name" value="NagZ_Beta-hexosaminidase"/>
</dbReference>
<dbReference type="PROSITE" id="PS00775">
    <property type="entry name" value="GLYCOSYL_HYDROL_F3"/>
    <property type="match status" value="1"/>
</dbReference>
<dbReference type="PANTHER" id="PTHR30480">
    <property type="entry name" value="BETA-HEXOSAMINIDASE-RELATED"/>
    <property type="match status" value="1"/>
</dbReference>
<dbReference type="EC" id="3.2.1.52" evidence="3"/>
<dbReference type="Proteomes" id="UP001597131">
    <property type="component" value="Unassembled WGS sequence"/>
</dbReference>
<evidence type="ECO:0000256" key="3">
    <source>
        <dbReference type="ARBA" id="ARBA00012663"/>
    </source>
</evidence>
<keyword evidence="6" id="KW-0732">Signal</keyword>
<keyword evidence="10" id="KW-1185">Reference proteome</keyword>
<dbReference type="InterPro" id="IPR001466">
    <property type="entry name" value="Beta-lactam-related"/>
</dbReference>
<comment type="catalytic activity">
    <reaction evidence="1">
        <text>Hydrolysis of terminal non-reducing N-acetyl-D-hexosamine residues in N-acetyl-beta-D-hexosaminides.</text>
        <dbReference type="EC" id="3.2.1.52"/>
    </reaction>
</comment>
<evidence type="ECO:0000259" key="8">
    <source>
        <dbReference type="Pfam" id="PF00933"/>
    </source>
</evidence>
<dbReference type="InterPro" id="IPR017853">
    <property type="entry name" value="GH"/>
</dbReference>
<dbReference type="RefSeq" id="WP_380745094.1">
    <property type="nucleotide sequence ID" value="NZ_JBHTLI010000001.1"/>
</dbReference>
<keyword evidence="4 9" id="KW-0378">Hydrolase</keyword>
<dbReference type="InterPro" id="IPR001764">
    <property type="entry name" value="Glyco_hydro_3_N"/>
</dbReference>
<evidence type="ECO:0000256" key="1">
    <source>
        <dbReference type="ARBA" id="ARBA00001231"/>
    </source>
</evidence>
<organism evidence="9 10">
    <name type="scientific">Salegentibacter chungangensis</name>
    <dbReference type="NCBI Taxonomy" id="1335724"/>
    <lineage>
        <taxon>Bacteria</taxon>
        <taxon>Pseudomonadati</taxon>
        <taxon>Bacteroidota</taxon>
        <taxon>Flavobacteriia</taxon>
        <taxon>Flavobacteriales</taxon>
        <taxon>Flavobacteriaceae</taxon>
        <taxon>Salegentibacter</taxon>
    </lineage>
</organism>
<evidence type="ECO:0000256" key="5">
    <source>
        <dbReference type="ARBA" id="ARBA00023295"/>
    </source>
</evidence>
<dbReference type="GO" id="GO:0016787">
    <property type="term" value="F:hydrolase activity"/>
    <property type="evidence" value="ECO:0007669"/>
    <property type="project" value="UniProtKB-KW"/>
</dbReference>
<reference evidence="10" key="1">
    <citation type="journal article" date="2019" name="Int. J. Syst. Evol. Microbiol.">
        <title>The Global Catalogue of Microorganisms (GCM) 10K type strain sequencing project: providing services to taxonomists for standard genome sequencing and annotation.</title>
        <authorList>
            <consortium name="The Broad Institute Genomics Platform"/>
            <consortium name="The Broad Institute Genome Sequencing Center for Infectious Disease"/>
            <person name="Wu L."/>
            <person name="Ma J."/>
        </authorList>
    </citation>
    <scope>NUCLEOTIDE SEQUENCE [LARGE SCALE GENOMIC DNA]</scope>
    <source>
        <strain evidence="10">CCUG 64793</strain>
    </source>
</reference>
<comment type="similarity">
    <text evidence="2">Belongs to the glycosyl hydrolase 3 family.</text>
</comment>
<evidence type="ECO:0000256" key="4">
    <source>
        <dbReference type="ARBA" id="ARBA00022801"/>
    </source>
</evidence>
<dbReference type="EMBL" id="JBHTLI010000001">
    <property type="protein sequence ID" value="MFD1095949.1"/>
    <property type="molecule type" value="Genomic_DNA"/>
</dbReference>